<dbReference type="GO" id="GO:0006302">
    <property type="term" value="P:double-strand break repair"/>
    <property type="evidence" value="ECO:0007669"/>
    <property type="project" value="TreeGrafter"/>
</dbReference>
<dbReference type="InterPro" id="IPR027417">
    <property type="entry name" value="P-loop_NTPase"/>
</dbReference>
<proteinExistence type="predicted"/>
<dbReference type="InterPro" id="IPR001650">
    <property type="entry name" value="Helicase_C-like"/>
</dbReference>
<evidence type="ECO:0000313" key="8">
    <source>
        <dbReference type="Proteomes" id="UP000182149"/>
    </source>
</evidence>
<dbReference type="SMART" id="SM00487">
    <property type="entry name" value="DEXDc"/>
    <property type="match status" value="1"/>
</dbReference>
<dbReference type="OrthoDB" id="2077914at2"/>
<dbReference type="RefSeq" id="WP_071874216.1">
    <property type="nucleotide sequence ID" value="NZ_JBHSHF010000014.1"/>
</dbReference>
<keyword evidence="4" id="KW-0175">Coiled coil</keyword>
<dbReference type="GO" id="GO:0006310">
    <property type="term" value="P:DNA recombination"/>
    <property type="evidence" value="ECO:0007669"/>
    <property type="project" value="TreeGrafter"/>
</dbReference>
<dbReference type="EMBL" id="JXKD01000003">
    <property type="protein sequence ID" value="OJG11476.1"/>
    <property type="molecule type" value="Genomic_DNA"/>
</dbReference>
<comment type="caution">
    <text evidence="7">The sequence shown here is derived from an EMBL/GenBank/DDBJ whole genome shotgun (WGS) entry which is preliminary data.</text>
</comment>
<dbReference type="Pfam" id="PF00270">
    <property type="entry name" value="DEAD"/>
    <property type="match status" value="1"/>
</dbReference>
<dbReference type="PROSITE" id="PS51194">
    <property type="entry name" value="HELICASE_CTER"/>
    <property type="match status" value="1"/>
</dbReference>
<sequence>MEEFIGRQVVLSQARVQELNDPHFYIRPAMSIEKHVTCQRCGSQLAKAEHRLPSGKYFCSVCLKFGKLTSDDRLVSIIESPDSQLPREVLLTWQGSLTTLQQTITDRLLQSLQAGRDSLLWAVTGSGKTEMIFPLIHSVLAKGGRVCVTSPRIDVCRELYPRLKSAFVLETVLLLHGNSEESYCYRKLTICTTHQLLHFYQAFDLIIVDEIDAFPYEGDQMLRYGLKQALHLNGRLIYLTATPPLHLIREVEATFAIEKLPVRFHKRPLIVPECHWYLRWESCYKKPSRMKKFLKLLRELLQDNDVLVFCPSLSYMDALCRATSRFFAADIITSVHAEDENRKEKVEKMRQKKYRILFTSTILERGVTFERVSVIVMGANHAVFSKSALVQIAGRVDRKGAYHHGRVLFFYNQNTQAMRQAKKEIKEMNALAKKVGDT</sequence>
<dbReference type="Proteomes" id="UP000182149">
    <property type="component" value="Unassembled WGS sequence"/>
</dbReference>
<dbReference type="GO" id="GO:0003677">
    <property type="term" value="F:DNA binding"/>
    <property type="evidence" value="ECO:0007669"/>
    <property type="project" value="UniProtKB-KW"/>
</dbReference>
<keyword evidence="3" id="KW-0238">DNA-binding</keyword>
<evidence type="ECO:0000313" key="7">
    <source>
        <dbReference type="EMBL" id="OJG11476.1"/>
    </source>
</evidence>
<reference evidence="7 8" key="1">
    <citation type="submission" date="2014-12" db="EMBL/GenBank/DDBJ databases">
        <title>Draft genome sequences of 29 type strains of Enterococci.</title>
        <authorList>
            <person name="Zhong Z."/>
            <person name="Sun Z."/>
            <person name="Liu W."/>
            <person name="Zhang W."/>
            <person name="Zhang H."/>
        </authorList>
    </citation>
    <scope>NUCLEOTIDE SEQUENCE [LARGE SCALE GENOMIC DNA]</scope>
    <source>
        <strain evidence="7 8">DSM 17690</strain>
    </source>
</reference>
<feature type="coiled-coil region" evidence="4">
    <location>
        <begin position="411"/>
        <end position="438"/>
    </location>
</feature>
<organism evidence="7 8">
    <name type="scientific">Enterococcus aquimarinus</name>
    <dbReference type="NCBI Taxonomy" id="328396"/>
    <lineage>
        <taxon>Bacteria</taxon>
        <taxon>Bacillati</taxon>
        <taxon>Bacillota</taxon>
        <taxon>Bacilli</taxon>
        <taxon>Lactobacillales</taxon>
        <taxon>Enterococcaceae</taxon>
        <taxon>Enterococcus</taxon>
    </lineage>
</organism>
<dbReference type="GO" id="GO:0043138">
    <property type="term" value="F:3'-5' DNA helicase activity"/>
    <property type="evidence" value="ECO:0007669"/>
    <property type="project" value="TreeGrafter"/>
</dbReference>
<gene>
    <name evidence="7" type="ORF">RU93_GL001471</name>
</gene>
<dbReference type="STRING" id="328396.RU93_GL001471"/>
<dbReference type="Pfam" id="PF00271">
    <property type="entry name" value="Helicase_C"/>
    <property type="match status" value="1"/>
</dbReference>
<dbReference type="SMART" id="SM00490">
    <property type="entry name" value="HELICc"/>
    <property type="match status" value="1"/>
</dbReference>
<evidence type="ECO:0000256" key="3">
    <source>
        <dbReference type="ARBA" id="ARBA00023125"/>
    </source>
</evidence>
<dbReference type="InterPro" id="IPR014001">
    <property type="entry name" value="Helicase_ATP-bd"/>
</dbReference>
<evidence type="ECO:0000259" key="6">
    <source>
        <dbReference type="PROSITE" id="PS51194"/>
    </source>
</evidence>
<dbReference type="Gene3D" id="3.40.50.300">
    <property type="entry name" value="P-loop containing nucleotide triphosphate hydrolases"/>
    <property type="match status" value="2"/>
</dbReference>
<evidence type="ECO:0000259" key="5">
    <source>
        <dbReference type="PROSITE" id="PS51192"/>
    </source>
</evidence>
<feature type="domain" description="Helicase C-terminal" evidence="6">
    <location>
        <begin position="289"/>
        <end position="438"/>
    </location>
</feature>
<feature type="domain" description="Helicase ATP-binding" evidence="5">
    <location>
        <begin position="109"/>
        <end position="261"/>
    </location>
</feature>
<evidence type="ECO:0008006" key="9">
    <source>
        <dbReference type="Google" id="ProtNLM"/>
    </source>
</evidence>
<dbReference type="GO" id="GO:0006270">
    <property type="term" value="P:DNA replication initiation"/>
    <property type="evidence" value="ECO:0007669"/>
    <property type="project" value="TreeGrafter"/>
</dbReference>
<dbReference type="PANTHER" id="PTHR30580">
    <property type="entry name" value="PRIMOSOMAL PROTEIN N"/>
    <property type="match status" value="1"/>
</dbReference>
<name>A0A1L8QVG2_9ENTE</name>
<dbReference type="PROSITE" id="PS51192">
    <property type="entry name" value="HELICASE_ATP_BIND_1"/>
    <property type="match status" value="1"/>
</dbReference>
<dbReference type="CDD" id="cd17925">
    <property type="entry name" value="DEXDc_ComFA"/>
    <property type="match status" value="1"/>
</dbReference>
<dbReference type="AlphaFoldDB" id="A0A1L8QVG2"/>
<evidence type="ECO:0000256" key="4">
    <source>
        <dbReference type="SAM" id="Coils"/>
    </source>
</evidence>
<protein>
    <recommendedName>
        <fullName evidence="9">Competence protein ComFA</fullName>
    </recommendedName>
</protein>
<evidence type="ECO:0000256" key="2">
    <source>
        <dbReference type="ARBA" id="ARBA00022840"/>
    </source>
</evidence>
<dbReference type="PANTHER" id="PTHR30580:SF1">
    <property type="entry name" value="COMF OPERON PROTEIN 1"/>
    <property type="match status" value="1"/>
</dbReference>
<accession>A0A1L8QVG2</accession>
<evidence type="ECO:0000256" key="1">
    <source>
        <dbReference type="ARBA" id="ARBA00022741"/>
    </source>
</evidence>
<keyword evidence="1" id="KW-0547">Nucleotide-binding</keyword>
<dbReference type="InterPro" id="IPR011545">
    <property type="entry name" value="DEAD/DEAH_box_helicase_dom"/>
</dbReference>
<keyword evidence="8" id="KW-1185">Reference proteome</keyword>
<dbReference type="SUPFAM" id="SSF52540">
    <property type="entry name" value="P-loop containing nucleoside triphosphate hydrolases"/>
    <property type="match status" value="1"/>
</dbReference>
<dbReference type="GO" id="GO:0005524">
    <property type="term" value="F:ATP binding"/>
    <property type="evidence" value="ECO:0007669"/>
    <property type="project" value="UniProtKB-KW"/>
</dbReference>
<keyword evidence="2" id="KW-0067">ATP-binding</keyword>